<evidence type="ECO:0000313" key="1">
    <source>
        <dbReference type="EMBL" id="QCD37194.1"/>
    </source>
</evidence>
<evidence type="ECO:0000313" key="2">
    <source>
        <dbReference type="Proteomes" id="UP000297031"/>
    </source>
</evidence>
<dbReference type="EMBL" id="CP039394">
    <property type="protein sequence ID" value="QCD37194.1"/>
    <property type="molecule type" value="Genomic_DNA"/>
</dbReference>
<name>A0A4P7VS37_9BACT</name>
<sequence>METQTTNQIALREPMQLTAANVTAVFKDCLAESVQAATQIVDGVRIKACFDRDKVTANRENILSMLSCLPEQFHALKGGGWTFLNMCMTADSIQWTDFHETCDNLVCLGIAIGAVKFLLTREFWQCFPGGMPYLTIDTNI</sequence>
<dbReference type="RefSeq" id="WP_135472909.1">
    <property type="nucleotide sequence ID" value="NZ_CP039394.1"/>
</dbReference>
<protein>
    <submittedName>
        <fullName evidence="1">Uncharacterized protein</fullName>
    </submittedName>
</protein>
<dbReference type="Proteomes" id="UP000297031">
    <property type="component" value="Plasmid pTAA-4-1"/>
</dbReference>
<reference evidence="1 2" key="1">
    <citation type="submission" date="2019-02" db="EMBL/GenBank/DDBJ databases">
        <title>Isolation and identification of novel species under the genus Muribaculum.</title>
        <authorList>
            <person name="Miyake S."/>
            <person name="Ding Y."/>
            <person name="Low A."/>
            <person name="Soh M."/>
            <person name="Seedorf H."/>
        </authorList>
    </citation>
    <scope>NUCLEOTIDE SEQUENCE [LARGE SCALE GENOMIC DNA]</scope>
    <source>
        <strain evidence="1 2">TLL-A4</strain>
        <plasmid evidence="2">ptaa-4-1</plasmid>
    </source>
</reference>
<dbReference type="GeneID" id="82151220"/>
<dbReference type="OrthoDB" id="9554084at2"/>
<geneLocation type="plasmid" evidence="2">
    <name>ptaa-4-1</name>
</geneLocation>
<proteinExistence type="predicted"/>
<keyword evidence="1" id="KW-0614">Plasmid</keyword>
<dbReference type="KEGG" id="mgod:E7746_14745"/>
<organism evidence="1 2">
    <name type="scientific">Muribaculum gordoncarteri</name>
    <dbReference type="NCBI Taxonomy" id="2530390"/>
    <lineage>
        <taxon>Bacteria</taxon>
        <taxon>Pseudomonadati</taxon>
        <taxon>Bacteroidota</taxon>
        <taxon>Bacteroidia</taxon>
        <taxon>Bacteroidales</taxon>
        <taxon>Muribaculaceae</taxon>
        <taxon>Muribaculum</taxon>
    </lineage>
</organism>
<dbReference type="AlphaFoldDB" id="A0A4P7VS37"/>
<keyword evidence="2" id="KW-1185">Reference proteome</keyword>
<accession>A0A4P7VS37</accession>
<gene>
    <name evidence="1" type="ORF">E7746_14745</name>
</gene>